<dbReference type="PANTHER" id="PTHR11693:SF22">
    <property type="entry name" value="ATP SYNTHASE SUBUNIT GAMMA, MITOCHONDRIAL"/>
    <property type="match status" value="1"/>
</dbReference>
<dbReference type="AlphaFoldDB" id="A8F2U1"/>
<comment type="function">
    <text evidence="1 10">Produces ATP from ADP in the presence of a proton gradient across the membrane. The gamma chain is believed to be important in regulating ATPase activity and the flow of protons through the CF(0) complex.</text>
</comment>
<dbReference type="Gene3D" id="1.10.287.80">
    <property type="entry name" value="ATP synthase, gamma subunit, helix hairpin domain"/>
    <property type="match status" value="2"/>
</dbReference>
<dbReference type="NCBIfam" id="TIGR03774">
    <property type="entry name" value="RPE2"/>
    <property type="match status" value="1"/>
</dbReference>
<evidence type="ECO:0000256" key="8">
    <source>
        <dbReference type="ARBA" id="ARBA00023196"/>
    </source>
</evidence>
<comment type="similarity">
    <text evidence="3 10">Belongs to the ATPase gamma chain family.</text>
</comment>
<dbReference type="GO" id="GO:0005524">
    <property type="term" value="F:ATP binding"/>
    <property type="evidence" value="ECO:0007669"/>
    <property type="project" value="UniProtKB-UniRule"/>
</dbReference>
<dbReference type="GO" id="GO:0046933">
    <property type="term" value="F:proton-transporting ATP synthase activity, rotational mechanism"/>
    <property type="evidence" value="ECO:0007669"/>
    <property type="project" value="UniProtKB-UniRule"/>
</dbReference>
<evidence type="ECO:0000256" key="5">
    <source>
        <dbReference type="ARBA" id="ARBA00022781"/>
    </source>
</evidence>
<dbReference type="GO" id="GO:0005886">
    <property type="term" value="C:plasma membrane"/>
    <property type="evidence" value="ECO:0007669"/>
    <property type="project" value="UniProtKB-SubCell"/>
</dbReference>
<evidence type="ECO:0000256" key="2">
    <source>
        <dbReference type="ARBA" id="ARBA00004170"/>
    </source>
</evidence>
<evidence type="ECO:0000256" key="7">
    <source>
        <dbReference type="ARBA" id="ARBA00023136"/>
    </source>
</evidence>
<keyword evidence="12" id="KW-1185">Reference proteome</keyword>
<gene>
    <name evidence="10 11" type="primary">atpG</name>
    <name evidence="11" type="ordered locus">RMA_1253</name>
</gene>
<evidence type="ECO:0000256" key="10">
    <source>
        <dbReference type="HAMAP-Rule" id="MF_00815"/>
    </source>
</evidence>
<reference evidence="11 12" key="1">
    <citation type="journal article" date="2007" name="Genome Res.">
        <title>Lateral gene transfer between obligate intracellular bacteria: evidence from the Rickettsia massiliae genome.</title>
        <authorList>
            <person name="Blanc G."/>
            <person name="Ogata H."/>
            <person name="Robert C."/>
            <person name="Audic S."/>
            <person name="Claverie J.-M."/>
            <person name="Raoult D."/>
        </authorList>
    </citation>
    <scope>NUCLEOTIDE SEQUENCE [LARGE SCALE GENOMIC DNA]</scope>
    <source>
        <strain evidence="12">Mtu5</strain>
    </source>
</reference>
<dbReference type="Gene3D" id="3.40.1380.10">
    <property type="match status" value="2"/>
</dbReference>
<dbReference type="CDD" id="cd12151">
    <property type="entry name" value="F1-ATPase_gamma"/>
    <property type="match status" value="1"/>
</dbReference>
<organism evidence="11 12">
    <name type="scientific">Rickettsia massiliae (strain Mtu5)</name>
    <dbReference type="NCBI Taxonomy" id="416276"/>
    <lineage>
        <taxon>Bacteria</taxon>
        <taxon>Pseudomonadati</taxon>
        <taxon>Pseudomonadota</taxon>
        <taxon>Alphaproteobacteria</taxon>
        <taxon>Rickettsiales</taxon>
        <taxon>Rickettsiaceae</taxon>
        <taxon>Rickettsieae</taxon>
        <taxon>Rickettsia</taxon>
        <taxon>spotted fever group</taxon>
    </lineage>
</organism>
<dbReference type="GO" id="GO:0045259">
    <property type="term" value="C:proton-transporting ATP synthase complex"/>
    <property type="evidence" value="ECO:0007669"/>
    <property type="project" value="UniProtKB-KW"/>
</dbReference>
<keyword evidence="10" id="KW-1003">Cell membrane</keyword>
<evidence type="ECO:0000256" key="9">
    <source>
        <dbReference type="ARBA" id="ARBA00023310"/>
    </source>
</evidence>
<dbReference type="EMBL" id="CP000683">
    <property type="protein sequence ID" value="ABV85227.1"/>
    <property type="molecule type" value="Genomic_DNA"/>
</dbReference>
<dbReference type="GO" id="GO:0042777">
    <property type="term" value="P:proton motive force-driven plasma membrane ATP synthesis"/>
    <property type="evidence" value="ECO:0007669"/>
    <property type="project" value="UniProtKB-UniRule"/>
</dbReference>
<dbReference type="PRINTS" id="PR00126">
    <property type="entry name" value="ATPASEGAMMA"/>
</dbReference>
<evidence type="ECO:0000256" key="1">
    <source>
        <dbReference type="ARBA" id="ARBA00003456"/>
    </source>
</evidence>
<dbReference type="InterPro" id="IPR000131">
    <property type="entry name" value="ATP_synth_F1_gsu"/>
</dbReference>
<keyword evidence="8 10" id="KW-0139">CF(1)</keyword>
<dbReference type="InterPro" id="IPR035968">
    <property type="entry name" value="ATP_synth_F1_ATPase_gsu"/>
</dbReference>
<accession>A8F2U1</accession>
<sequence length="325" mass="36816">MNMSNLKQLSTRIKSVKSTQKITKAMQLVSASKMAKIKSQIANSNFYIEAISKMMSAILSIDMYELSIEEQRFFNTVPNKANLLIVMTSQRGLCGTFNYNIIKQVKNDIKELENKGEQIKLIIIGKKGYEALKRQYVSYIDSYFELPKIHDENLVLQVKQKIMSAVENLEVSNCVIYFNKFKNAMTQIMTRQQILPVAKSQDDSMIDNPIVNLVGFGYKERGAKPINNRRATSDIVGESKSIDYNYEYEGENLISNLINLYVNSQINYALLQSRASEEGARMTAMENATNNANDLISKLVLKLNRSRQAIITTELIEIIAGSEAV</sequence>
<dbReference type="KEGG" id="rms:RMA_1253"/>
<evidence type="ECO:0000256" key="4">
    <source>
        <dbReference type="ARBA" id="ARBA00022448"/>
    </source>
</evidence>
<dbReference type="InterPro" id="IPR022436">
    <property type="entry name" value="RPE2"/>
</dbReference>
<keyword evidence="9 10" id="KW-0066">ATP synthesis</keyword>
<protein>
    <recommendedName>
        <fullName evidence="10">ATP synthase gamma chain</fullName>
    </recommendedName>
    <alternativeName>
        <fullName evidence="10">ATP synthase F1 sector gamma subunit</fullName>
    </alternativeName>
    <alternativeName>
        <fullName evidence="10">F-ATPase gamma subunit</fullName>
    </alternativeName>
</protein>
<dbReference type="Pfam" id="PF00231">
    <property type="entry name" value="ATP-synt"/>
    <property type="match status" value="1"/>
</dbReference>
<keyword evidence="4 10" id="KW-0813">Transport</keyword>
<keyword evidence="7 10" id="KW-0472">Membrane</keyword>
<dbReference type="HAMAP" id="MF_00815">
    <property type="entry name" value="ATP_synth_gamma_bact"/>
    <property type="match status" value="1"/>
</dbReference>
<keyword evidence="10" id="KW-0997">Cell inner membrane</keyword>
<evidence type="ECO:0000313" key="12">
    <source>
        <dbReference type="Proteomes" id="UP000001311"/>
    </source>
</evidence>
<dbReference type="PANTHER" id="PTHR11693">
    <property type="entry name" value="ATP SYNTHASE GAMMA CHAIN"/>
    <property type="match status" value="1"/>
</dbReference>
<evidence type="ECO:0000313" key="11">
    <source>
        <dbReference type="EMBL" id="ABV85227.1"/>
    </source>
</evidence>
<keyword evidence="5 10" id="KW-0375">Hydrogen ion transport</keyword>
<evidence type="ECO:0000256" key="3">
    <source>
        <dbReference type="ARBA" id="ARBA00007681"/>
    </source>
</evidence>
<comment type="subunit">
    <text evidence="10">F-type ATPases have 2 components, CF(1) - the catalytic core - and CF(0) - the membrane proton channel. CF(1) has five subunits: alpha(3), beta(3), gamma(1), delta(1), epsilon(1). CF(0) has three main subunits: a, b and c.</text>
</comment>
<dbReference type="HOGENOM" id="CLU_050669_0_1_5"/>
<keyword evidence="6 10" id="KW-0406">Ion transport</keyword>
<dbReference type="Proteomes" id="UP000001311">
    <property type="component" value="Chromosome"/>
</dbReference>
<name>A8F2U1_RICM5</name>
<proteinExistence type="inferred from homology"/>
<dbReference type="SUPFAM" id="SSF52943">
    <property type="entry name" value="ATP synthase (F1-ATPase), gamma subunit"/>
    <property type="match status" value="1"/>
</dbReference>
<dbReference type="NCBIfam" id="TIGR01146">
    <property type="entry name" value="ATPsyn_F1gamma"/>
    <property type="match status" value="1"/>
</dbReference>
<comment type="subcellular location">
    <subcellularLocation>
        <location evidence="10">Cell inner membrane</location>
        <topology evidence="10">Peripheral membrane protein</topology>
    </subcellularLocation>
    <subcellularLocation>
        <location evidence="2">Membrane</location>
        <topology evidence="2">Peripheral membrane protein</topology>
    </subcellularLocation>
</comment>
<evidence type="ECO:0000256" key="6">
    <source>
        <dbReference type="ARBA" id="ARBA00023065"/>
    </source>
</evidence>